<dbReference type="AlphaFoldDB" id="A0A1D1XET9"/>
<dbReference type="PANTHER" id="PTHR35112">
    <property type="entry name" value="OS08G0360500 PROTEIN"/>
    <property type="match status" value="1"/>
</dbReference>
<dbReference type="PANTHER" id="PTHR35112:SF1">
    <property type="entry name" value="RING_FYVE_PHD ZINC FINGER SUPERFAMILY PROTEIN"/>
    <property type="match status" value="1"/>
</dbReference>
<accession>A0A1D1XET9</accession>
<protein>
    <submittedName>
        <fullName evidence="2">Deneddylase</fullName>
    </submittedName>
</protein>
<sequence>MGFPVQGLLQYFNLVEGCLAMIRAHESRGNFTYDWIVRTRVDGYWSAPLDPEAFVPGAYLVPPGSDYGGLNDRFGAGDQRTSRAALSRLSLLPTLDAAGYRGLNSESAFKAQLDESGVRHGTRRLPFCVLSERRYPFPPVRHGVPVASMGSPGPLSGAKCRPCRAACVGACAEEVGRDLESGWSWTEWRNGSLQLCDATGGWEDGWEGIFDGVAGEEAAEARRRVGSMSVAGCVKGLEELRRRSPSWDAPPDGEICRLGLTTGSSDKKQLAVR</sequence>
<organism evidence="2">
    <name type="scientific">Anthurium amnicola</name>
    <dbReference type="NCBI Taxonomy" id="1678845"/>
    <lineage>
        <taxon>Eukaryota</taxon>
        <taxon>Viridiplantae</taxon>
        <taxon>Streptophyta</taxon>
        <taxon>Embryophyta</taxon>
        <taxon>Tracheophyta</taxon>
        <taxon>Spermatophyta</taxon>
        <taxon>Magnoliopsida</taxon>
        <taxon>Liliopsida</taxon>
        <taxon>Araceae</taxon>
        <taxon>Pothoideae</taxon>
        <taxon>Potheae</taxon>
        <taxon>Anthurium</taxon>
    </lineage>
</organism>
<reference evidence="2" key="1">
    <citation type="submission" date="2015-07" db="EMBL/GenBank/DDBJ databases">
        <title>Transcriptome Assembly of Anthurium amnicola.</title>
        <authorList>
            <person name="Suzuki J."/>
        </authorList>
    </citation>
    <scope>NUCLEOTIDE SEQUENCE</scope>
</reference>
<evidence type="ECO:0000313" key="2">
    <source>
        <dbReference type="EMBL" id="JAT40928.1"/>
    </source>
</evidence>
<feature type="domain" description="DUF7796" evidence="1">
    <location>
        <begin position="5"/>
        <end position="261"/>
    </location>
</feature>
<dbReference type="InterPro" id="IPR056698">
    <property type="entry name" value="DUF7796"/>
</dbReference>
<evidence type="ECO:0000259" key="1">
    <source>
        <dbReference type="Pfam" id="PF25072"/>
    </source>
</evidence>
<dbReference type="EMBL" id="GDJX01027008">
    <property type="protein sequence ID" value="JAT40928.1"/>
    <property type="molecule type" value="Transcribed_RNA"/>
</dbReference>
<dbReference type="Pfam" id="PF25072">
    <property type="entry name" value="DUF7796"/>
    <property type="match status" value="1"/>
</dbReference>
<gene>
    <name evidence="2" type="primary">MDV049</name>
    <name evidence="2" type="ORF">g.55884</name>
</gene>
<proteinExistence type="predicted"/>
<name>A0A1D1XET9_9ARAE</name>